<evidence type="ECO:0000256" key="1">
    <source>
        <dbReference type="SAM" id="MobiDB-lite"/>
    </source>
</evidence>
<gene>
    <name evidence="2" type="ORF">BT96DRAFT_999451</name>
</gene>
<protein>
    <recommendedName>
        <fullName evidence="4">Peptidase A1 domain-containing protein</fullName>
    </recommendedName>
</protein>
<proteinExistence type="predicted"/>
<dbReference type="AlphaFoldDB" id="A0A6A4H7V5"/>
<name>A0A6A4H7V5_9AGAR</name>
<reference evidence="2" key="1">
    <citation type="journal article" date="2019" name="Environ. Microbiol.">
        <title>Fungal ecological strategies reflected in gene transcription - a case study of two litter decomposers.</title>
        <authorList>
            <person name="Barbi F."/>
            <person name="Kohler A."/>
            <person name="Barry K."/>
            <person name="Baskaran P."/>
            <person name="Daum C."/>
            <person name="Fauchery L."/>
            <person name="Ihrmark K."/>
            <person name="Kuo A."/>
            <person name="LaButti K."/>
            <person name="Lipzen A."/>
            <person name="Morin E."/>
            <person name="Grigoriev I.V."/>
            <person name="Henrissat B."/>
            <person name="Lindahl B."/>
            <person name="Martin F."/>
        </authorList>
    </citation>
    <scope>NUCLEOTIDE SEQUENCE</scope>
    <source>
        <strain evidence="2">JB14</strain>
    </source>
</reference>
<organism evidence="2 3">
    <name type="scientific">Gymnopus androsaceus JB14</name>
    <dbReference type="NCBI Taxonomy" id="1447944"/>
    <lineage>
        <taxon>Eukaryota</taxon>
        <taxon>Fungi</taxon>
        <taxon>Dikarya</taxon>
        <taxon>Basidiomycota</taxon>
        <taxon>Agaricomycotina</taxon>
        <taxon>Agaricomycetes</taxon>
        <taxon>Agaricomycetidae</taxon>
        <taxon>Agaricales</taxon>
        <taxon>Marasmiineae</taxon>
        <taxon>Omphalotaceae</taxon>
        <taxon>Gymnopus</taxon>
    </lineage>
</organism>
<dbReference type="EMBL" id="ML769572">
    <property type="protein sequence ID" value="KAE9393414.1"/>
    <property type="molecule type" value="Genomic_DNA"/>
</dbReference>
<feature type="region of interest" description="Disordered" evidence="1">
    <location>
        <begin position="260"/>
        <end position="292"/>
    </location>
</feature>
<feature type="compositionally biased region" description="Basic and acidic residues" evidence="1">
    <location>
        <begin position="266"/>
        <end position="286"/>
    </location>
</feature>
<evidence type="ECO:0000313" key="2">
    <source>
        <dbReference type="EMBL" id="KAE9393414.1"/>
    </source>
</evidence>
<accession>A0A6A4H7V5</accession>
<dbReference type="Proteomes" id="UP000799118">
    <property type="component" value="Unassembled WGS sequence"/>
</dbReference>
<sequence>MNQYPKLALYHLYPQFDFTRSVLAASGDIDHSDLSAIPTGTGTRILNFSMCTPIHHAPASSIYRRKRDVLCEDLQGAKCEEGPKNGVQVPLNDFIDVTFMSIGNTTTIPVVIAQVPPTFGSYQTCVSPQFVHARSCYLPNPTPNPEEKYHSTQNLPATPNPIRVLEDGSLSFNSTFFPASLLYDDSLTGTHTFDVIGTDSAEIGTGTGPTPTTDLAVFDAINDTNTSVLEAQCAGILRMEFPLNSALYLKVFEGSHFQSSHFPAHRPPDVNYKRTHDGHQRRRDLTENTPLNRRTFPDLSRFFAGVLESEPEPGISILGL</sequence>
<evidence type="ECO:0000313" key="3">
    <source>
        <dbReference type="Proteomes" id="UP000799118"/>
    </source>
</evidence>
<keyword evidence="3" id="KW-1185">Reference proteome</keyword>
<evidence type="ECO:0008006" key="4">
    <source>
        <dbReference type="Google" id="ProtNLM"/>
    </source>
</evidence>